<dbReference type="EMBL" id="JAEDAK010000002">
    <property type="protein sequence ID" value="MBH9576225.1"/>
    <property type="molecule type" value="Genomic_DNA"/>
</dbReference>
<evidence type="ECO:0000256" key="3">
    <source>
        <dbReference type="SAM" id="SignalP"/>
    </source>
</evidence>
<dbReference type="PROSITE" id="PS51318">
    <property type="entry name" value="TAT"/>
    <property type="match status" value="1"/>
</dbReference>
<dbReference type="GO" id="GO:0042597">
    <property type="term" value="C:periplasmic space"/>
    <property type="evidence" value="ECO:0007669"/>
    <property type="project" value="UniProtKB-SubCell"/>
</dbReference>
<dbReference type="Pfam" id="PF13416">
    <property type="entry name" value="SBP_bac_8"/>
    <property type="match status" value="1"/>
</dbReference>
<evidence type="ECO:0000256" key="2">
    <source>
        <dbReference type="ARBA" id="ARBA00008520"/>
    </source>
</evidence>
<reference evidence="4" key="1">
    <citation type="submission" date="2020-12" db="EMBL/GenBank/DDBJ databases">
        <title>The genome sequence of Inhella sp. 1Y17.</title>
        <authorList>
            <person name="Liu Y."/>
        </authorList>
    </citation>
    <scope>NUCLEOTIDE SEQUENCE</scope>
    <source>
        <strain evidence="4">1Y17</strain>
    </source>
</reference>
<keyword evidence="3" id="KW-0732">Signal</keyword>
<feature type="signal peptide" evidence="3">
    <location>
        <begin position="1"/>
        <end position="32"/>
    </location>
</feature>
<accession>A0A931J4X4</accession>
<comment type="subcellular location">
    <subcellularLocation>
        <location evidence="1">Periplasm</location>
    </subcellularLocation>
</comment>
<dbReference type="PANTHER" id="PTHR43649:SF32">
    <property type="entry name" value="SUGAR BINDING SECRETED PROTEIN"/>
    <property type="match status" value="1"/>
</dbReference>
<dbReference type="InterPro" id="IPR006311">
    <property type="entry name" value="TAT_signal"/>
</dbReference>
<gene>
    <name evidence="4" type="ORF">I7X39_04815</name>
</gene>
<dbReference type="SUPFAM" id="SSF53850">
    <property type="entry name" value="Periplasmic binding protein-like II"/>
    <property type="match status" value="1"/>
</dbReference>
<comment type="caution">
    <text evidence="4">The sequence shown here is derived from an EMBL/GenBank/DDBJ whole genome shotgun (WGS) entry which is preliminary data.</text>
</comment>
<dbReference type="AlphaFoldDB" id="A0A931J4X4"/>
<dbReference type="Proteomes" id="UP000613266">
    <property type="component" value="Unassembled WGS sequence"/>
</dbReference>
<dbReference type="Gene3D" id="3.40.190.10">
    <property type="entry name" value="Periplasmic binding protein-like II"/>
    <property type="match status" value="1"/>
</dbReference>
<evidence type="ECO:0000256" key="1">
    <source>
        <dbReference type="ARBA" id="ARBA00004418"/>
    </source>
</evidence>
<dbReference type="InterPro" id="IPR006059">
    <property type="entry name" value="SBP"/>
</dbReference>
<dbReference type="PANTHER" id="PTHR43649">
    <property type="entry name" value="ARABINOSE-BINDING PROTEIN-RELATED"/>
    <property type="match status" value="1"/>
</dbReference>
<feature type="chain" id="PRO_5037391656" evidence="3">
    <location>
        <begin position="33"/>
        <end position="428"/>
    </location>
</feature>
<evidence type="ECO:0000313" key="5">
    <source>
        <dbReference type="Proteomes" id="UP000613266"/>
    </source>
</evidence>
<organism evidence="4 5">
    <name type="scientific">Inhella proteolytica</name>
    <dbReference type="NCBI Taxonomy" id="2795029"/>
    <lineage>
        <taxon>Bacteria</taxon>
        <taxon>Pseudomonadati</taxon>
        <taxon>Pseudomonadota</taxon>
        <taxon>Betaproteobacteria</taxon>
        <taxon>Burkholderiales</taxon>
        <taxon>Sphaerotilaceae</taxon>
        <taxon>Inhella</taxon>
    </lineage>
</organism>
<dbReference type="RefSeq" id="WP_198109828.1">
    <property type="nucleotide sequence ID" value="NZ_JAEDAK010000002.1"/>
</dbReference>
<protein>
    <submittedName>
        <fullName evidence="4">Carbohydrate ABC transporter substrate-binding protein</fullName>
    </submittedName>
</protein>
<keyword evidence="5" id="KW-1185">Reference proteome</keyword>
<comment type="similarity">
    <text evidence="2">Belongs to the bacterial solute-binding protein 1 family.</text>
</comment>
<proteinExistence type="inferred from homology"/>
<name>A0A931J4X4_9BURK</name>
<sequence>MTDPKTAAPPLPRRSTLALGLGLALGAGQARAQAPQHLTVAAYPKLDAIVKAALPAWEAQHPGVKVEVVSREMNDHHTAMVTALSTGSHLPDLMTLEVGYLGRFAQGHGLLDLRQAPFQAERLEKRFVPYTWQQAHNARGELLALPSDIGPGTLLYRHDVLTRAGLTEPDLTTSWQGFLAAGKQIRTRTGAFLLAHARDMKDILIRTGIQPGEGLYFSKDNRVLVRSPRFVRAFELAAQVRREGLDAKVYNWSSDWTEGFRRGAIATQMIGAWLAGFLNSWLAPKTRGLWRAAQLPEGSFAAYGGSFYAMPAKGEPSRRALAWDLLQHLTLNRQLLLDAFQAHDIFPALVDTFDDPFFDQPLPFLGGQPARRIWREAARNIRAVEVHRQDAFADEVINTELDKVLVRGKDVASALGDAERLLARRAHR</sequence>
<dbReference type="InterPro" id="IPR050490">
    <property type="entry name" value="Bact_solute-bd_prot1"/>
</dbReference>
<evidence type="ECO:0000313" key="4">
    <source>
        <dbReference type="EMBL" id="MBH9576225.1"/>
    </source>
</evidence>